<feature type="domain" description="HD/PDEase" evidence="3">
    <location>
        <begin position="508"/>
        <end position="664"/>
    </location>
</feature>
<dbReference type="InterPro" id="IPR006674">
    <property type="entry name" value="HD_domain"/>
</dbReference>
<feature type="transmembrane region" description="Helical" evidence="2">
    <location>
        <begin position="395"/>
        <end position="414"/>
    </location>
</feature>
<accession>A0A1X9M9Q7</accession>
<feature type="transmembrane region" description="Helical" evidence="2">
    <location>
        <begin position="347"/>
        <end position="366"/>
    </location>
</feature>
<organism evidence="4 5">
    <name type="scientific">Halalkalibacter krulwichiae</name>
    <dbReference type="NCBI Taxonomy" id="199441"/>
    <lineage>
        <taxon>Bacteria</taxon>
        <taxon>Bacillati</taxon>
        <taxon>Bacillota</taxon>
        <taxon>Bacilli</taxon>
        <taxon>Bacillales</taxon>
        <taxon>Bacillaceae</taxon>
        <taxon>Halalkalibacter</taxon>
    </lineage>
</organism>
<dbReference type="InterPro" id="IPR006675">
    <property type="entry name" value="HDIG_dom"/>
</dbReference>
<evidence type="ECO:0000256" key="2">
    <source>
        <dbReference type="SAM" id="Phobius"/>
    </source>
</evidence>
<dbReference type="InterPro" id="IPR011624">
    <property type="entry name" value="Metal-dep_PHydrolase_7TM_extra"/>
</dbReference>
<feature type="compositionally biased region" description="Acidic residues" evidence="1">
    <location>
        <begin position="115"/>
        <end position="136"/>
    </location>
</feature>
<dbReference type="STRING" id="199441.BkAM31D_05370"/>
<dbReference type="RefSeq" id="WP_066155437.1">
    <property type="nucleotide sequence ID" value="NZ_CP020814.1"/>
</dbReference>
<dbReference type="InterPro" id="IPR052722">
    <property type="entry name" value="PgpH_phosphodiesterase"/>
</dbReference>
<feature type="transmembrane region" description="Helical" evidence="2">
    <location>
        <begin position="426"/>
        <end position="447"/>
    </location>
</feature>
<keyword evidence="2" id="KW-0812">Transmembrane</keyword>
<feature type="transmembrane region" description="Helical" evidence="2">
    <location>
        <begin position="371"/>
        <end position="389"/>
    </location>
</feature>
<dbReference type="SUPFAM" id="SSF109604">
    <property type="entry name" value="HD-domain/PDEase-like"/>
    <property type="match status" value="1"/>
</dbReference>
<feature type="transmembrane region" description="Helical" evidence="2">
    <location>
        <begin position="459"/>
        <end position="479"/>
    </location>
</feature>
<dbReference type="SMART" id="SM00471">
    <property type="entry name" value="HDc"/>
    <property type="match status" value="1"/>
</dbReference>
<keyword evidence="5" id="KW-1185">Reference proteome</keyword>
<dbReference type="Gene3D" id="1.10.3210.10">
    <property type="entry name" value="Hypothetical protein af1432"/>
    <property type="match status" value="1"/>
</dbReference>
<feature type="transmembrane region" description="Helical" evidence="2">
    <location>
        <begin position="287"/>
        <end position="308"/>
    </location>
</feature>
<dbReference type="CDD" id="cd00077">
    <property type="entry name" value="HDc"/>
    <property type="match status" value="1"/>
</dbReference>
<dbReference type="Pfam" id="PF01966">
    <property type="entry name" value="HD"/>
    <property type="match status" value="1"/>
</dbReference>
<feature type="transmembrane region" description="Helical" evidence="2">
    <location>
        <begin position="21"/>
        <end position="43"/>
    </location>
</feature>
<feature type="region of interest" description="Disordered" evidence="1">
    <location>
        <begin position="114"/>
        <end position="136"/>
    </location>
</feature>
<proteinExistence type="predicted"/>
<gene>
    <name evidence="4" type="ORF">BkAM31D_05370</name>
</gene>
<dbReference type="Pfam" id="PF07698">
    <property type="entry name" value="7TM-7TMR_HD"/>
    <property type="match status" value="1"/>
</dbReference>
<dbReference type="PANTHER" id="PTHR36442:SF1">
    <property type="entry name" value="CYCLIC-DI-AMP PHOSPHODIESTERASE PGPH"/>
    <property type="match status" value="1"/>
</dbReference>
<dbReference type="AlphaFoldDB" id="A0A1X9M9Q7"/>
<dbReference type="PANTHER" id="PTHR36442">
    <property type="entry name" value="CYCLIC-DI-AMP PHOSPHODIESTERASE PGPH"/>
    <property type="match status" value="1"/>
</dbReference>
<evidence type="ECO:0000259" key="3">
    <source>
        <dbReference type="SMART" id="SM00471"/>
    </source>
</evidence>
<keyword evidence="2" id="KW-1133">Transmembrane helix</keyword>
<evidence type="ECO:0000256" key="1">
    <source>
        <dbReference type="SAM" id="MobiDB-lite"/>
    </source>
</evidence>
<dbReference type="KEGG" id="bkw:BkAM31D_05370"/>
<dbReference type="Pfam" id="PF07697">
    <property type="entry name" value="7TMR-HDED"/>
    <property type="match status" value="1"/>
</dbReference>
<sequence length="731" mass="82668">MRRQSSIDQQIWWKRVRDHRYIRSILFFTIGIVLYILLVGNVIPEKLEIELSQVADHDIRSPITVEHKTATEERRSAAVDEVGPVYELKREYSQNQVRKIHDIFDLVNQVRTEELVDEDEETGASPEEEREADDALSDQVEFVKEVLSPRTSNDISDQTLETFLQASDSQLQIARETTTNAVYEIMSERISTRDLPEAKEEVRNQISISTVSNNLLEAMQEVAEFAIIPNYIYDANATDQLRQEAAESVEPVLIREGQLLVKEGEMINHDIYEQLRVVGLLDDSFNVFPYIGLAILIGLIISMLSYYLNEAQTSVQKNNSHLLMFTIIFILTVIIMKITSLLEGLEVQGVGFVVPVSIGAMLITVLIHTRVALFTSIMFAVIGSIVFNNETVGTFHFSYGFYILFSSFAGAYFLSKSNRLSRILRAGLFISFVNMIAVLSLLFMRMVQIGWVEIGMHMAFAFLSGFIAAVLTIGLLPFFEAGFGILSTSRLIELSSPNHPLLRKILVEAPGTYHHSVVVGNLSEAACESIGENGLLARVGSYYHDLGKTKRPHFFIENQMKMENPHDKISPQLSRTIIIAHPYDGADLLREYKMPKEIIDIAEQHHGTTLLKYFYHKANKESEQEIPESQFRYPGPKAQTKVSAIVGIADSVEAAVRTIQKPTPDKIETLVRKIIQDKLEDGQFDESDLTLKELDQVAVSICETLKGTFHQRIEYPEDVKGKGDKKHERNS</sequence>
<feature type="transmembrane region" description="Helical" evidence="2">
    <location>
        <begin position="320"/>
        <end position="341"/>
    </location>
</feature>
<dbReference type="InterPro" id="IPR003607">
    <property type="entry name" value="HD/PDEase_dom"/>
</dbReference>
<dbReference type="Proteomes" id="UP000193006">
    <property type="component" value="Chromosome"/>
</dbReference>
<protein>
    <submittedName>
        <fullName evidence="4">7TM-HD extracellular</fullName>
    </submittedName>
</protein>
<dbReference type="NCBIfam" id="TIGR00277">
    <property type="entry name" value="HDIG"/>
    <property type="match status" value="1"/>
</dbReference>
<evidence type="ECO:0000313" key="4">
    <source>
        <dbReference type="EMBL" id="ARK29330.1"/>
    </source>
</evidence>
<keyword evidence="2" id="KW-0472">Membrane</keyword>
<name>A0A1X9M9Q7_9BACI</name>
<evidence type="ECO:0000313" key="5">
    <source>
        <dbReference type="Proteomes" id="UP000193006"/>
    </source>
</evidence>
<reference evidence="4 5" key="1">
    <citation type="submission" date="2017-04" db="EMBL/GenBank/DDBJ databases">
        <title>Bacillus krulwichiae AM31D Genome sequencing and assembly.</title>
        <authorList>
            <person name="Krulwich T.A."/>
            <person name="Anastor L."/>
            <person name="Ehrlich R."/>
            <person name="Ehrlich G.D."/>
            <person name="Janto B."/>
        </authorList>
    </citation>
    <scope>NUCLEOTIDE SEQUENCE [LARGE SCALE GENOMIC DNA]</scope>
    <source>
        <strain evidence="4 5">AM31D</strain>
    </source>
</reference>
<dbReference type="InterPro" id="IPR011621">
    <property type="entry name" value="Metal-dep_PHydrolase_7TM_intra"/>
</dbReference>
<dbReference type="EMBL" id="CP020814">
    <property type="protein sequence ID" value="ARK29330.1"/>
    <property type="molecule type" value="Genomic_DNA"/>
</dbReference>